<dbReference type="EMBL" id="JACHHR010000001">
    <property type="protein sequence ID" value="MBB5210107.1"/>
    <property type="molecule type" value="Genomic_DNA"/>
</dbReference>
<comment type="caution">
    <text evidence="4">The sequence shown here is derived from an EMBL/GenBank/DDBJ whole genome shotgun (WGS) entry which is preliminary data.</text>
</comment>
<protein>
    <submittedName>
        <fullName evidence="4">AraC-like DNA-binding protein</fullName>
    </submittedName>
</protein>
<keyword evidence="4" id="KW-0238">DNA-binding</keyword>
<dbReference type="InterPro" id="IPR009057">
    <property type="entry name" value="Homeodomain-like_sf"/>
</dbReference>
<dbReference type="PROSITE" id="PS01124">
    <property type="entry name" value="HTH_ARAC_FAMILY_2"/>
    <property type="match status" value="1"/>
</dbReference>
<evidence type="ECO:0000256" key="2">
    <source>
        <dbReference type="ARBA" id="ARBA00023163"/>
    </source>
</evidence>
<reference evidence="4 5" key="1">
    <citation type="submission" date="2020-08" db="EMBL/GenBank/DDBJ databases">
        <title>Genomic Encyclopedia of Type Strains, Phase IV (KMG-IV): sequencing the most valuable type-strain genomes for metagenomic binning, comparative biology and taxonomic classification.</title>
        <authorList>
            <person name="Goeker M."/>
        </authorList>
    </citation>
    <scope>NUCLEOTIDE SEQUENCE [LARGE SCALE GENOMIC DNA]</scope>
    <source>
        <strain evidence="4 5">DSM 11525</strain>
    </source>
</reference>
<dbReference type="SUPFAM" id="SSF46689">
    <property type="entry name" value="Homeodomain-like"/>
    <property type="match status" value="1"/>
</dbReference>
<evidence type="ECO:0000313" key="4">
    <source>
        <dbReference type="EMBL" id="MBB5210107.1"/>
    </source>
</evidence>
<evidence type="ECO:0000313" key="5">
    <source>
        <dbReference type="Proteomes" id="UP000563601"/>
    </source>
</evidence>
<name>A0AA89PS52_9GAMM</name>
<accession>A0AA89PS52</accession>
<sequence length="34" mass="3809">MVEDIAYKTGFSEASAFIRAFKGWTGVRNNTNVQ</sequence>
<feature type="domain" description="HTH araC/xylS-type" evidence="3">
    <location>
        <begin position="1"/>
        <end position="34"/>
    </location>
</feature>
<organism evidence="4 5">
    <name type="scientific">Microbulbifer hydrolyticus</name>
    <dbReference type="NCBI Taxonomy" id="48074"/>
    <lineage>
        <taxon>Bacteria</taxon>
        <taxon>Pseudomonadati</taxon>
        <taxon>Pseudomonadota</taxon>
        <taxon>Gammaproteobacteria</taxon>
        <taxon>Cellvibrionales</taxon>
        <taxon>Microbulbiferaceae</taxon>
        <taxon>Microbulbifer</taxon>
    </lineage>
</organism>
<dbReference type="Gene3D" id="1.10.10.60">
    <property type="entry name" value="Homeodomain-like"/>
    <property type="match status" value="1"/>
</dbReference>
<dbReference type="Proteomes" id="UP000563601">
    <property type="component" value="Unassembled WGS sequence"/>
</dbReference>
<keyword evidence="2" id="KW-0804">Transcription</keyword>
<dbReference type="GO" id="GO:0043565">
    <property type="term" value="F:sequence-specific DNA binding"/>
    <property type="evidence" value="ECO:0007669"/>
    <property type="project" value="InterPro"/>
</dbReference>
<gene>
    <name evidence="4" type="ORF">HNQ53_000295</name>
</gene>
<evidence type="ECO:0000256" key="1">
    <source>
        <dbReference type="ARBA" id="ARBA00023015"/>
    </source>
</evidence>
<proteinExistence type="predicted"/>
<dbReference type="InterPro" id="IPR018060">
    <property type="entry name" value="HTH_AraC"/>
</dbReference>
<evidence type="ECO:0000259" key="3">
    <source>
        <dbReference type="PROSITE" id="PS01124"/>
    </source>
</evidence>
<keyword evidence="1" id="KW-0805">Transcription regulation</keyword>
<dbReference type="AlphaFoldDB" id="A0AA89PS52"/>
<dbReference type="GO" id="GO:0003700">
    <property type="term" value="F:DNA-binding transcription factor activity"/>
    <property type="evidence" value="ECO:0007669"/>
    <property type="project" value="InterPro"/>
</dbReference>